<comment type="similarity">
    <text evidence="1 2">Belongs to the Dps family.</text>
</comment>
<name>A0ABW2KJM0_9ACTN</name>
<dbReference type="CDD" id="cd01043">
    <property type="entry name" value="DPS"/>
    <property type="match status" value="1"/>
</dbReference>
<feature type="domain" description="Ferritin/DPS" evidence="3">
    <location>
        <begin position="18"/>
        <end position="155"/>
    </location>
</feature>
<dbReference type="PRINTS" id="PR01346">
    <property type="entry name" value="HELNAPAPROT"/>
</dbReference>
<dbReference type="InterPro" id="IPR002177">
    <property type="entry name" value="DPS_DNA-bd"/>
</dbReference>
<reference evidence="5" key="1">
    <citation type="journal article" date="2019" name="Int. J. Syst. Evol. Microbiol.">
        <title>The Global Catalogue of Microorganisms (GCM) 10K type strain sequencing project: providing services to taxonomists for standard genome sequencing and annotation.</title>
        <authorList>
            <consortium name="The Broad Institute Genomics Platform"/>
            <consortium name="The Broad Institute Genome Sequencing Center for Infectious Disease"/>
            <person name="Wu L."/>
            <person name="Ma J."/>
        </authorList>
    </citation>
    <scope>NUCLEOTIDE SEQUENCE [LARGE SCALE GENOMIC DNA]</scope>
    <source>
        <strain evidence="5">CGMCC 4.7382</strain>
    </source>
</reference>
<dbReference type="EMBL" id="JBHTBH010000008">
    <property type="protein sequence ID" value="MFC7329573.1"/>
    <property type="molecule type" value="Genomic_DNA"/>
</dbReference>
<dbReference type="PIRSF" id="PIRSF005900">
    <property type="entry name" value="Dps"/>
    <property type="match status" value="1"/>
</dbReference>
<organism evidence="4 5">
    <name type="scientific">Marinactinospora rubrisoli</name>
    <dbReference type="NCBI Taxonomy" id="2715399"/>
    <lineage>
        <taxon>Bacteria</taxon>
        <taxon>Bacillati</taxon>
        <taxon>Actinomycetota</taxon>
        <taxon>Actinomycetes</taxon>
        <taxon>Streptosporangiales</taxon>
        <taxon>Nocardiopsidaceae</taxon>
        <taxon>Marinactinospora</taxon>
    </lineage>
</organism>
<evidence type="ECO:0000259" key="3">
    <source>
        <dbReference type="Pfam" id="PF00210"/>
    </source>
</evidence>
<dbReference type="InterPro" id="IPR009078">
    <property type="entry name" value="Ferritin-like_SF"/>
</dbReference>
<evidence type="ECO:0000256" key="1">
    <source>
        <dbReference type="ARBA" id="ARBA00009497"/>
    </source>
</evidence>
<dbReference type="Pfam" id="PF00210">
    <property type="entry name" value="Ferritin"/>
    <property type="match status" value="1"/>
</dbReference>
<dbReference type="InterPro" id="IPR023188">
    <property type="entry name" value="DPS_DNA-bd_CS"/>
</dbReference>
<comment type="caution">
    <text evidence="4">The sequence shown here is derived from an EMBL/GenBank/DDBJ whole genome shotgun (WGS) entry which is preliminary data.</text>
</comment>
<dbReference type="PANTHER" id="PTHR42932">
    <property type="entry name" value="GENERAL STRESS PROTEIN 20U"/>
    <property type="match status" value="1"/>
</dbReference>
<dbReference type="RefSeq" id="WP_379872223.1">
    <property type="nucleotide sequence ID" value="NZ_JBHTBH010000008.1"/>
</dbReference>
<dbReference type="InterPro" id="IPR008331">
    <property type="entry name" value="Ferritin_DPS_dom"/>
</dbReference>
<proteinExistence type="inferred from homology"/>
<dbReference type="PANTHER" id="PTHR42932:SF2">
    <property type="entry name" value="DNA PROTECTION DURING STARVATION PROTEIN 1"/>
    <property type="match status" value="1"/>
</dbReference>
<dbReference type="PROSITE" id="PS00818">
    <property type="entry name" value="DPS_1"/>
    <property type="match status" value="1"/>
</dbReference>
<dbReference type="SUPFAM" id="SSF47240">
    <property type="entry name" value="Ferritin-like"/>
    <property type="match status" value="1"/>
</dbReference>
<dbReference type="InterPro" id="IPR012347">
    <property type="entry name" value="Ferritin-like"/>
</dbReference>
<dbReference type="Proteomes" id="UP001596540">
    <property type="component" value="Unassembled WGS sequence"/>
</dbReference>
<sequence>MAKIHSPLSEDARRVTGEALQGAVVDLIDLSLVAKQAHWNVIGRNFRSVHLQLDELVGVARRHTDVLAERAIAIGVNPDGRSGRIAADTHIAQPEAGYLHDDKAVATITDVLGGVVRRFRQRVADTERPDPLSQDLIMAAGEDLEQQHWMFEAMAGR</sequence>
<evidence type="ECO:0000313" key="4">
    <source>
        <dbReference type="EMBL" id="MFC7329573.1"/>
    </source>
</evidence>
<keyword evidence="5" id="KW-1185">Reference proteome</keyword>
<protein>
    <submittedName>
        <fullName evidence="4">Dps family protein</fullName>
    </submittedName>
</protein>
<evidence type="ECO:0000256" key="2">
    <source>
        <dbReference type="RuleBase" id="RU003875"/>
    </source>
</evidence>
<gene>
    <name evidence="4" type="ORF">ACFQRF_17715</name>
</gene>
<dbReference type="Gene3D" id="1.20.1260.10">
    <property type="match status" value="1"/>
</dbReference>
<evidence type="ECO:0000313" key="5">
    <source>
        <dbReference type="Proteomes" id="UP001596540"/>
    </source>
</evidence>
<accession>A0ABW2KJM0</accession>